<name>A0ABU5YAQ2_9FLAO</name>
<keyword evidence="2" id="KW-1185">Reference proteome</keyword>
<dbReference type="RefSeq" id="WP_323979673.1">
    <property type="nucleotide sequence ID" value="NZ_JAYKBV010000011.1"/>
</dbReference>
<sequence>MNRLLLCTLLLVSCGQKSIKQEPIPQGVLDTISYEYTAYFSDKNYNNYREDYIVYKDYVLYQGKSDTKRLSPDMATFKGKGDGFAMDKNGIYYRGYFFPMDTTGFRVVGKKDPPESEEDIYIWKTNKKVFFGTQPMEVAHPESFDVANDRYAVSCYFKDKEFLYFYDKKVEGSDSQSVRFCSDIRVIADKNHTYYRGKILSYKGEPVTLLNEVLFKTSQEALILTLDGGDEQAPKWAIAPLMDAASLKGLSAWYAMDKDYIFFMAEELSIEKKDFDKIHIFEEPFDRFISDGKTIYHGSDATPYDASSFRVVPESGGDLVYDKKGIYKRGVILPFKYTTPPVWGKNAFLEGEKVIYQQQTYDISDQWQLMTDEPVNQ</sequence>
<evidence type="ECO:0000313" key="2">
    <source>
        <dbReference type="Proteomes" id="UP001324270"/>
    </source>
</evidence>
<dbReference type="Proteomes" id="UP001324270">
    <property type="component" value="Unassembled WGS sequence"/>
</dbReference>
<comment type="caution">
    <text evidence="1">The sequence shown here is derived from an EMBL/GenBank/DDBJ whole genome shotgun (WGS) entry which is preliminary data.</text>
</comment>
<dbReference type="InterPro" id="IPR027375">
    <property type="entry name" value="DKNYY"/>
</dbReference>
<protein>
    <submittedName>
        <fullName evidence="1">DKNYY domain-containing protein</fullName>
    </submittedName>
</protein>
<gene>
    <name evidence="1" type="ORF">VJJ49_09105</name>
</gene>
<proteinExistence type="predicted"/>
<dbReference type="Pfam" id="PF13644">
    <property type="entry name" value="DKNYY"/>
    <property type="match status" value="1"/>
</dbReference>
<evidence type="ECO:0000313" key="1">
    <source>
        <dbReference type="EMBL" id="MEB3040840.1"/>
    </source>
</evidence>
<reference evidence="1 2" key="1">
    <citation type="submission" date="2023-12" db="EMBL/GenBank/DDBJ databases">
        <title>Genomic sequences of Capnocytophaga and Parvimonas strains.</title>
        <authorList>
            <person name="Watt R.M."/>
            <person name="Wang M."/>
            <person name="Yang T."/>
            <person name="Tong W.M."/>
        </authorList>
    </citation>
    <scope>NUCLEOTIDE SEQUENCE [LARGE SCALE GENOMIC DNA]</scope>
    <source>
        <strain evidence="1 2">CCUG 13156</strain>
    </source>
</reference>
<organism evidence="1 2">
    <name type="scientific">Capnocytophaga gingivalis</name>
    <dbReference type="NCBI Taxonomy" id="1017"/>
    <lineage>
        <taxon>Bacteria</taxon>
        <taxon>Pseudomonadati</taxon>
        <taxon>Bacteroidota</taxon>
        <taxon>Flavobacteriia</taxon>
        <taxon>Flavobacteriales</taxon>
        <taxon>Flavobacteriaceae</taxon>
        <taxon>Capnocytophaga</taxon>
    </lineage>
</organism>
<accession>A0ABU5YAQ2</accession>
<dbReference type="EMBL" id="JAYKBV010000011">
    <property type="protein sequence ID" value="MEB3040840.1"/>
    <property type="molecule type" value="Genomic_DNA"/>
</dbReference>